<dbReference type="GO" id="GO:0009251">
    <property type="term" value="P:glucan catabolic process"/>
    <property type="evidence" value="ECO:0007669"/>
    <property type="project" value="TreeGrafter"/>
</dbReference>
<evidence type="ECO:0000256" key="3">
    <source>
        <dbReference type="ARBA" id="ARBA00022525"/>
    </source>
</evidence>
<dbReference type="STRING" id="264951.A0A443HL62"/>
<name>A0A443HL62_BYSSP</name>
<organism evidence="20 21">
    <name type="scientific">Byssochlamys spectabilis</name>
    <name type="common">Paecilomyces variotii</name>
    <dbReference type="NCBI Taxonomy" id="264951"/>
    <lineage>
        <taxon>Eukaryota</taxon>
        <taxon>Fungi</taxon>
        <taxon>Dikarya</taxon>
        <taxon>Ascomycota</taxon>
        <taxon>Pezizomycotina</taxon>
        <taxon>Eurotiomycetes</taxon>
        <taxon>Eurotiomycetidae</taxon>
        <taxon>Eurotiales</taxon>
        <taxon>Thermoascaceae</taxon>
        <taxon>Paecilomyces</taxon>
    </lineage>
</organism>
<keyword evidence="9" id="KW-0961">Cell wall biogenesis/degradation</keyword>
<dbReference type="GO" id="GO:0009986">
    <property type="term" value="C:cell surface"/>
    <property type="evidence" value="ECO:0007669"/>
    <property type="project" value="TreeGrafter"/>
</dbReference>
<accession>A0A443HL62</accession>
<evidence type="ECO:0000256" key="15">
    <source>
        <dbReference type="ARBA" id="ARBA00042025"/>
    </source>
</evidence>
<evidence type="ECO:0000256" key="4">
    <source>
        <dbReference type="ARBA" id="ARBA00022729"/>
    </source>
</evidence>
<comment type="function">
    <text evidence="12">Beta-glucanases participate in the metabolism of beta-glucan, the main structural component of the cell wall. Acts on lutean, pustulan and 1,6-oligo-beta-D-glucosides.</text>
</comment>
<dbReference type="PANTHER" id="PTHR31297">
    <property type="entry name" value="GLUCAN ENDO-1,6-BETA-GLUCOSIDASE B"/>
    <property type="match status" value="1"/>
</dbReference>
<feature type="chain" id="PRO_5019116700" description="glucan endo-1,6-beta-glucosidase" evidence="18">
    <location>
        <begin position="20"/>
        <end position="415"/>
    </location>
</feature>
<evidence type="ECO:0000313" key="20">
    <source>
        <dbReference type="EMBL" id="RWQ92546.1"/>
    </source>
</evidence>
<dbReference type="SUPFAM" id="SSF51445">
    <property type="entry name" value="(Trans)glycosidases"/>
    <property type="match status" value="1"/>
</dbReference>
<keyword evidence="4 18" id="KW-0732">Signal</keyword>
<comment type="similarity">
    <text evidence="2 17">Belongs to the glycosyl hydrolase 5 (cellulase A) family.</text>
</comment>
<protein>
    <recommendedName>
        <fullName evidence="13">glucan endo-1,6-beta-glucosidase</fullName>
        <ecNumber evidence="13">3.2.1.75</ecNumber>
    </recommendedName>
    <alternativeName>
        <fullName evidence="15">Beta-1,6-glucanase B</fullName>
    </alternativeName>
    <alternativeName>
        <fullName evidence="14">Endo-1,6-beta-D-glucanase B</fullName>
    </alternativeName>
    <alternativeName>
        <fullName evidence="16">Endo-1,6-beta-glucanase B</fullName>
    </alternativeName>
</protein>
<evidence type="ECO:0000313" key="21">
    <source>
        <dbReference type="Proteomes" id="UP000283841"/>
    </source>
</evidence>
<evidence type="ECO:0000256" key="8">
    <source>
        <dbReference type="ARBA" id="ARBA00023295"/>
    </source>
</evidence>
<evidence type="ECO:0000256" key="5">
    <source>
        <dbReference type="ARBA" id="ARBA00022801"/>
    </source>
</evidence>
<sequence length="415" mass="47058">MLVLTKLYALSAFAGLTAAWLPGVHRDIYSIDGKNLFNRSVPFRGSSKRWLPLSGKIRGVNLGSLFVFEPWLAESEWSEMGCGNQKAEFDCVSTLGQDAANSAFQKHWGSWITKSDISQMQSYGLNTIRIPVGYWLYEDIVYTNSEHFPQGGLSYLEQVCSWASDAGLYIIIDLHGAPGAQVSDNSDTGQYASSAGFYVDYQYDRALQFLEWMTTNIHRNPAFRNVGMLQIVNEPEQDADAVSSMRTSYYPNAVNKIRLTELGLGIIPVDFLHIQMMDELWGSGDPNQCLIDRYFLAYDDHRYMKYDSSVKVSKDSYINASCSDNRDSNTPTIVGEFSLSPPDDVQWDPEWSPDSNKDFYKRWFAAQVQAYEKQQGWIFWTWKAQAGDYRWSYSEAVNAGVIPTNLDDVYNEGVC</sequence>
<keyword evidence="7" id="KW-0119">Carbohydrate metabolism</keyword>
<evidence type="ECO:0000256" key="9">
    <source>
        <dbReference type="ARBA" id="ARBA00023316"/>
    </source>
</evidence>
<dbReference type="Gene3D" id="3.20.20.80">
    <property type="entry name" value="Glycosidases"/>
    <property type="match status" value="1"/>
</dbReference>
<dbReference type="EC" id="3.2.1.75" evidence="13"/>
<feature type="domain" description="Glycoside hydrolase family 5" evidence="19">
    <location>
        <begin position="99"/>
        <end position="384"/>
    </location>
</feature>
<dbReference type="FunFam" id="3.20.20.80:FF:000269">
    <property type="entry name" value="Probable glucan endo-1,6-beta-glucosidase B"/>
    <property type="match status" value="1"/>
</dbReference>
<keyword evidence="5 17" id="KW-0378">Hydrolase</keyword>
<evidence type="ECO:0000256" key="11">
    <source>
        <dbReference type="ARBA" id="ARBA00036633"/>
    </source>
</evidence>
<dbReference type="InterPro" id="IPR001547">
    <property type="entry name" value="Glyco_hydro_5"/>
</dbReference>
<proteinExistence type="inferred from homology"/>
<dbReference type="GO" id="GO:0004338">
    <property type="term" value="F:glucan exo-1,3-beta-glucosidase activity"/>
    <property type="evidence" value="ECO:0007669"/>
    <property type="project" value="TreeGrafter"/>
</dbReference>
<dbReference type="Pfam" id="PF00150">
    <property type="entry name" value="Cellulase"/>
    <property type="match status" value="1"/>
</dbReference>
<keyword evidence="6" id="KW-0325">Glycoprotein</keyword>
<evidence type="ECO:0000256" key="7">
    <source>
        <dbReference type="ARBA" id="ARBA00023277"/>
    </source>
</evidence>
<dbReference type="VEuPathDB" id="FungiDB:C8Q69DRAFT_82213"/>
<evidence type="ECO:0000256" key="14">
    <source>
        <dbReference type="ARBA" id="ARBA00041472"/>
    </source>
</evidence>
<dbReference type="Proteomes" id="UP000283841">
    <property type="component" value="Unassembled WGS sequence"/>
</dbReference>
<gene>
    <name evidence="20" type="ORF">C8Q69DRAFT_82213</name>
</gene>
<evidence type="ECO:0000256" key="17">
    <source>
        <dbReference type="RuleBase" id="RU361153"/>
    </source>
</evidence>
<evidence type="ECO:0000256" key="6">
    <source>
        <dbReference type="ARBA" id="ARBA00023180"/>
    </source>
</evidence>
<keyword evidence="21" id="KW-1185">Reference proteome</keyword>
<evidence type="ECO:0000256" key="13">
    <source>
        <dbReference type="ARBA" id="ARBA00038935"/>
    </source>
</evidence>
<keyword evidence="8 17" id="KW-0326">Glycosidase</keyword>
<comment type="caution">
    <text evidence="20">The sequence shown here is derived from an EMBL/GenBank/DDBJ whole genome shotgun (WGS) entry which is preliminary data.</text>
</comment>
<dbReference type="InterPro" id="IPR050386">
    <property type="entry name" value="Glycosyl_hydrolase_5"/>
</dbReference>
<keyword evidence="10" id="KW-0624">Polysaccharide degradation</keyword>
<dbReference type="AlphaFoldDB" id="A0A443HL62"/>
<dbReference type="RefSeq" id="XP_028482191.1">
    <property type="nucleotide sequence ID" value="XM_028634070.1"/>
</dbReference>
<evidence type="ECO:0000259" key="19">
    <source>
        <dbReference type="Pfam" id="PF00150"/>
    </source>
</evidence>
<evidence type="ECO:0000256" key="1">
    <source>
        <dbReference type="ARBA" id="ARBA00004613"/>
    </source>
</evidence>
<dbReference type="GO" id="GO:0005576">
    <property type="term" value="C:extracellular region"/>
    <property type="evidence" value="ECO:0007669"/>
    <property type="project" value="UniProtKB-SubCell"/>
</dbReference>
<evidence type="ECO:0000256" key="18">
    <source>
        <dbReference type="SAM" id="SignalP"/>
    </source>
</evidence>
<dbReference type="InterPro" id="IPR017853">
    <property type="entry name" value="GH"/>
</dbReference>
<dbReference type="GeneID" id="39603347"/>
<feature type="signal peptide" evidence="18">
    <location>
        <begin position="1"/>
        <end position="19"/>
    </location>
</feature>
<keyword evidence="3" id="KW-0964">Secreted</keyword>
<dbReference type="PANTHER" id="PTHR31297:SF39">
    <property type="entry name" value="GLUCAN ENDO-1,6-BETA-GLUCOSIDASE B"/>
    <property type="match status" value="1"/>
</dbReference>
<evidence type="ECO:0000256" key="2">
    <source>
        <dbReference type="ARBA" id="ARBA00005641"/>
    </source>
</evidence>
<evidence type="ECO:0000256" key="16">
    <source>
        <dbReference type="ARBA" id="ARBA00043257"/>
    </source>
</evidence>
<evidence type="ECO:0000256" key="12">
    <source>
        <dbReference type="ARBA" id="ARBA00037628"/>
    </source>
</evidence>
<reference evidence="20 21" key="1">
    <citation type="journal article" date="2018" name="Front. Microbiol.">
        <title>Genomic and genetic insights into a cosmopolitan fungus, Paecilomyces variotii (Eurotiales).</title>
        <authorList>
            <person name="Urquhart A.S."/>
            <person name="Mondo S.J."/>
            <person name="Makela M.R."/>
            <person name="Hane J.K."/>
            <person name="Wiebenga A."/>
            <person name="He G."/>
            <person name="Mihaltcheva S."/>
            <person name="Pangilinan J."/>
            <person name="Lipzen A."/>
            <person name="Barry K."/>
            <person name="de Vries R.P."/>
            <person name="Grigoriev I.V."/>
            <person name="Idnurm A."/>
        </authorList>
    </citation>
    <scope>NUCLEOTIDE SEQUENCE [LARGE SCALE GENOMIC DNA]</scope>
    <source>
        <strain evidence="20 21">CBS 101075</strain>
    </source>
</reference>
<dbReference type="GO" id="GO:0071555">
    <property type="term" value="P:cell wall organization"/>
    <property type="evidence" value="ECO:0007669"/>
    <property type="project" value="UniProtKB-KW"/>
</dbReference>
<dbReference type="GO" id="GO:0046557">
    <property type="term" value="F:glucan endo-1,6-beta-glucosidase activity"/>
    <property type="evidence" value="ECO:0007669"/>
    <property type="project" value="UniProtKB-EC"/>
</dbReference>
<comment type="catalytic activity">
    <reaction evidence="11">
        <text>Random hydrolysis of (1-&gt;6)-linkages in (1-&gt;6)-beta-D-glucans.</text>
        <dbReference type="EC" id="3.2.1.75"/>
    </reaction>
</comment>
<dbReference type="EMBL" id="RCNU01000012">
    <property type="protein sequence ID" value="RWQ92546.1"/>
    <property type="molecule type" value="Genomic_DNA"/>
</dbReference>
<comment type="subcellular location">
    <subcellularLocation>
        <location evidence="1">Secreted</location>
    </subcellularLocation>
</comment>
<evidence type="ECO:0000256" key="10">
    <source>
        <dbReference type="ARBA" id="ARBA00023326"/>
    </source>
</evidence>